<keyword evidence="2" id="KW-1185">Reference proteome</keyword>
<gene>
    <name evidence="1" type="ORF">SH1V18_13920</name>
</gene>
<dbReference type="RefSeq" id="WP_281813848.1">
    <property type="nucleotide sequence ID" value="NZ_BRLB01000002.1"/>
</dbReference>
<dbReference type="EMBL" id="BRLB01000002">
    <property type="protein sequence ID" value="GKX28912.1"/>
    <property type="molecule type" value="Genomic_DNA"/>
</dbReference>
<evidence type="ECO:0000313" key="2">
    <source>
        <dbReference type="Proteomes" id="UP001144256"/>
    </source>
</evidence>
<comment type="caution">
    <text evidence="1">The sequence shown here is derived from an EMBL/GenBank/DDBJ whole genome shotgun (WGS) entry which is preliminary data.</text>
</comment>
<dbReference type="PANTHER" id="PTHR43649">
    <property type="entry name" value="ARABINOSE-BINDING PROTEIN-RELATED"/>
    <property type="match status" value="1"/>
</dbReference>
<dbReference type="PROSITE" id="PS51257">
    <property type="entry name" value="PROKAR_LIPOPROTEIN"/>
    <property type="match status" value="1"/>
</dbReference>
<dbReference type="Gene3D" id="3.40.190.10">
    <property type="entry name" value="Periplasmic binding protein-like II"/>
    <property type="match status" value="2"/>
</dbReference>
<protein>
    <submittedName>
        <fullName evidence="1">ABC transporter substrate-binding protein</fullName>
    </submittedName>
</protein>
<reference evidence="1" key="1">
    <citation type="submission" date="2022-06" db="EMBL/GenBank/DDBJ databases">
        <title>Vallitalea longa sp. nov., an anaerobic bacterium isolated from marine sediment.</title>
        <authorList>
            <person name="Hirano S."/>
            <person name="Terahara T."/>
            <person name="Mori K."/>
            <person name="Hamada M."/>
            <person name="Matsumoto R."/>
            <person name="Kobayashi T."/>
        </authorList>
    </citation>
    <scope>NUCLEOTIDE SEQUENCE</scope>
    <source>
        <strain evidence="1">SH18-1</strain>
    </source>
</reference>
<proteinExistence type="predicted"/>
<dbReference type="Pfam" id="PF01547">
    <property type="entry name" value="SBP_bac_1"/>
    <property type="match status" value="1"/>
</dbReference>
<accession>A0A9W5Y862</accession>
<organism evidence="1 2">
    <name type="scientific">Vallitalea longa</name>
    <dbReference type="NCBI Taxonomy" id="2936439"/>
    <lineage>
        <taxon>Bacteria</taxon>
        <taxon>Bacillati</taxon>
        <taxon>Bacillota</taxon>
        <taxon>Clostridia</taxon>
        <taxon>Lachnospirales</taxon>
        <taxon>Vallitaleaceae</taxon>
        <taxon>Vallitalea</taxon>
    </lineage>
</organism>
<dbReference type="PANTHER" id="PTHR43649:SF12">
    <property type="entry name" value="DIACETYLCHITOBIOSE BINDING PROTEIN DASA"/>
    <property type="match status" value="1"/>
</dbReference>
<name>A0A9W5Y862_9FIRM</name>
<dbReference type="AlphaFoldDB" id="A0A9W5Y862"/>
<evidence type="ECO:0000313" key="1">
    <source>
        <dbReference type="EMBL" id="GKX28912.1"/>
    </source>
</evidence>
<dbReference type="InterPro" id="IPR006059">
    <property type="entry name" value="SBP"/>
</dbReference>
<dbReference type="Proteomes" id="UP001144256">
    <property type="component" value="Unassembled WGS sequence"/>
</dbReference>
<dbReference type="SUPFAM" id="SSF53850">
    <property type="entry name" value="Periplasmic binding protein-like II"/>
    <property type="match status" value="1"/>
</dbReference>
<sequence length="547" mass="61876">MIPNWKILRNSISLVLIIVMCTVSLTACGKKATEAAKKDVGNNQKESKLINESGMPIVNEPITLKVMASQSPTQPPFNETMVMQEYEKMTNMRVEWNMVPWASIKEKKNITLASGEYPDVFFRMKVTLSDIVTYGAEQGVFLKLNDLIDQYAPNIKQMFEEYPEIRKGLTAPDGGIYCLPRVIDADFASMRTGVRFWIREDWLKKLGLKEPTTTEELYDVLKAFKDKDPNGNDEADEIPLTGLNIGGLIIDLSGAYGLNNRGKGQLFIDQNDNGELRFIPADEQYRDMILYLNKLYTEGLLDQEIFTKKWKTVVAHASNDIFGCYAGFSPVLLNQEGYIGLGVIEGPKGDKLFSGVMPILETPGMAVITSSNKYPEATMRWLDYMYSEEGARLFNMGIEGETYNVTSDGKYEFTDIITNNPDGLSLDQARNLYMPSVSGWAGITMEKYFRGSEASIPALEAAKKTKPYHVKEVWPNLTYTTEENSKLSGLSADILNYVKEIRAKVIIGQYKFDDRGWNKYIETLNKMGLKEYMEINTQAYERYANSK</sequence>
<dbReference type="InterPro" id="IPR050490">
    <property type="entry name" value="Bact_solute-bd_prot1"/>
</dbReference>